<feature type="region of interest" description="Disordered" evidence="2">
    <location>
        <begin position="634"/>
        <end position="809"/>
    </location>
</feature>
<dbReference type="EMBL" id="VSIY01000014">
    <property type="protein sequence ID" value="TYB79993.1"/>
    <property type="molecule type" value="Genomic_DNA"/>
</dbReference>
<accession>A0A5D0RF68</accession>
<evidence type="ECO:0000256" key="1">
    <source>
        <dbReference type="SAM" id="Coils"/>
    </source>
</evidence>
<keyword evidence="3" id="KW-1133">Transmembrane helix</keyword>
<feature type="transmembrane region" description="Helical" evidence="3">
    <location>
        <begin position="153"/>
        <end position="171"/>
    </location>
</feature>
<dbReference type="Proteomes" id="UP000322080">
    <property type="component" value="Unassembled WGS sequence"/>
</dbReference>
<proteinExistence type="predicted"/>
<keyword evidence="3" id="KW-0472">Membrane</keyword>
<organism evidence="4 5">
    <name type="scientific">Maritimibacter fusiformis</name>
    <dbReference type="NCBI Taxonomy" id="2603819"/>
    <lineage>
        <taxon>Bacteria</taxon>
        <taxon>Pseudomonadati</taxon>
        <taxon>Pseudomonadota</taxon>
        <taxon>Alphaproteobacteria</taxon>
        <taxon>Rhodobacterales</taxon>
        <taxon>Roseobacteraceae</taxon>
        <taxon>Maritimibacter</taxon>
    </lineage>
</organism>
<feature type="compositionally biased region" description="Basic and acidic residues" evidence="2">
    <location>
        <begin position="707"/>
        <end position="721"/>
    </location>
</feature>
<comment type="caution">
    <text evidence="4">The sequence shown here is derived from an EMBL/GenBank/DDBJ whole genome shotgun (WGS) entry which is preliminary data.</text>
</comment>
<dbReference type="InterPro" id="IPR012683">
    <property type="entry name" value="CHP02302_TM"/>
</dbReference>
<gene>
    <name evidence="4" type="ORF">FVF75_14245</name>
</gene>
<keyword evidence="5" id="KW-1185">Reference proteome</keyword>
<keyword evidence="1" id="KW-0175">Coiled coil</keyword>
<sequence>MDTTHIPEAAARRLKRPLALTRAGMVAERGARAFWPLATVLMLGIAFVLSGVLALMPDRAGQVLAGVLVLDAIMTLVAGLRRYRHPSAAEARARLDATLPGQPIATLGDVQAIGAGDAASRAVWAVHQDRMLARLSGLRAPRPDPDLPRRDPYGLRLIALIALVSAGFFGIRTQPGDLAALIPGAPASAAMAEASWEGWIEPPSYTGKPTLYLGDQPPGALSVPVGSRVTLRLYGKLGAIEVDESFSDQPPTEPVPTRLFKIDRDGSIRIGPERWEITAIPDRAPRIAPDGELTRTIAGEMRLPFRAVDDYGISAGQARISLDLPRVERRFGLAAEPEPRDPVVVDLPMPFRGDRAEIAEVLVENLAEHPWAELPVRVVFTANDAAGQSGDSAPVEVVLPGRRFLNPLARAIVEMRRDVLWTMDNAPRAARILRAISNRPEGLFPKEVQYLKLRTAAATLEDPALTPEGRDEVARALWDLATEIEDGSLSDALERLRRAQDRLSEAMRQGASPDELSELMQELRDAMRDYMRQLAEQGPSEDQPDSGGEDGERMELSMQDLQAMMDEIEDLMRQGRTAEAQQLLDMLQQMMENMEMAEGQQGAGGENPGEQAMQDLQQTLRDQQGLSDRAFRDLQEQGNPTGGAGESGENVGRDGGQGQGESHDGTGDEPGEGGEGGQSLADQQRALEDRLDNQRRDLPGAGTPEGDAAREALDRAGRAMDEAADALEGGNTSGALDRQAEAMEAMREGMRNLDEAMRREAQNQPGRQGQLPGDPGDTRRADPLGRAPGGAGSAATDSPLEDTEDVYRRAQDLMEELRRRSGETDRPELEREYLKRLLDLF</sequence>
<feature type="compositionally biased region" description="Basic and acidic residues" evidence="2">
    <location>
        <begin position="685"/>
        <end position="698"/>
    </location>
</feature>
<name>A0A5D0RF68_9RHOB</name>
<keyword evidence="3" id="KW-0812">Transmembrane</keyword>
<evidence type="ECO:0000256" key="2">
    <source>
        <dbReference type="SAM" id="MobiDB-lite"/>
    </source>
</evidence>
<feature type="compositionally biased region" description="Basic and acidic residues" evidence="2">
    <location>
        <begin position="738"/>
        <end position="761"/>
    </location>
</feature>
<evidence type="ECO:0000313" key="4">
    <source>
        <dbReference type="EMBL" id="TYB79993.1"/>
    </source>
</evidence>
<dbReference type="RefSeq" id="WP_148379183.1">
    <property type="nucleotide sequence ID" value="NZ_VSIY01000014.1"/>
</dbReference>
<reference evidence="4 5" key="1">
    <citation type="submission" date="2019-08" db="EMBL/GenBank/DDBJ databases">
        <title>Identification of a novel species of the genus Boseongicola.</title>
        <authorList>
            <person name="Zhang X.-Q."/>
        </authorList>
    </citation>
    <scope>NUCLEOTIDE SEQUENCE [LARGE SCALE GENOMIC DNA]</scope>
    <source>
        <strain evidence="4 5">HY14</strain>
    </source>
</reference>
<dbReference type="AlphaFoldDB" id="A0A5D0RF68"/>
<feature type="coiled-coil region" evidence="1">
    <location>
        <begin position="489"/>
        <end position="600"/>
    </location>
</feature>
<protein>
    <submittedName>
        <fullName evidence="4">TIGR02302 family protein</fullName>
    </submittedName>
</protein>
<evidence type="ECO:0000313" key="5">
    <source>
        <dbReference type="Proteomes" id="UP000322080"/>
    </source>
</evidence>
<feature type="transmembrane region" description="Helical" evidence="3">
    <location>
        <begin position="34"/>
        <end position="56"/>
    </location>
</feature>
<dbReference type="Pfam" id="PF13779">
    <property type="entry name" value="DUF4175"/>
    <property type="match status" value="1"/>
</dbReference>
<feature type="transmembrane region" description="Helical" evidence="3">
    <location>
        <begin position="62"/>
        <end position="80"/>
    </location>
</feature>
<evidence type="ECO:0000256" key="3">
    <source>
        <dbReference type="SAM" id="Phobius"/>
    </source>
</evidence>
<dbReference type="NCBIfam" id="TIGR02302">
    <property type="entry name" value="aProt_lowcomp"/>
    <property type="match status" value="1"/>
</dbReference>